<protein>
    <submittedName>
        <fullName evidence="6">Multicopper oxidase type 3</fullName>
    </submittedName>
</protein>
<name>D5BZ38_NITHN</name>
<dbReference type="SMR" id="D5BZ38"/>
<dbReference type="OrthoDB" id="5764029at2"/>
<proteinExistence type="predicted"/>
<dbReference type="InterPro" id="IPR011707">
    <property type="entry name" value="Cu-oxidase-like_N"/>
</dbReference>
<evidence type="ECO:0000256" key="2">
    <source>
        <dbReference type="ARBA" id="ARBA00023002"/>
    </source>
</evidence>
<dbReference type="STRING" id="472759.Nhal_1079"/>
<feature type="domain" description="Plastocyanin-like" evidence="5">
    <location>
        <begin position="53"/>
        <end position="165"/>
    </location>
</feature>
<evidence type="ECO:0000259" key="4">
    <source>
        <dbReference type="Pfam" id="PF07731"/>
    </source>
</evidence>
<dbReference type="Pfam" id="PF07732">
    <property type="entry name" value="Cu-oxidase_3"/>
    <property type="match status" value="1"/>
</dbReference>
<evidence type="ECO:0000313" key="7">
    <source>
        <dbReference type="Proteomes" id="UP000001844"/>
    </source>
</evidence>
<dbReference type="RefSeq" id="WP_013032143.1">
    <property type="nucleotide sequence ID" value="NC_013960.1"/>
</dbReference>
<dbReference type="eggNOG" id="COG2132">
    <property type="taxonomic scope" value="Bacteria"/>
</dbReference>
<evidence type="ECO:0000313" key="6">
    <source>
        <dbReference type="EMBL" id="ADE14251.1"/>
    </source>
</evidence>
<dbReference type="PANTHER" id="PTHR11709:SF394">
    <property type="entry name" value="FI03373P-RELATED"/>
    <property type="match status" value="1"/>
</dbReference>
<dbReference type="EMBL" id="CP001798">
    <property type="protein sequence ID" value="ADE14251.1"/>
    <property type="molecule type" value="Genomic_DNA"/>
</dbReference>
<dbReference type="GO" id="GO:0016491">
    <property type="term" value="F:oxidoreductase activity"/>
    <property type="evidence" value="ECO:0007669"/>
    <property type="project" value="UniProtKB-KW"/>
</dbReference>
<dbReference type="InterPro" id="IPR045087">
    <property type="entry name" value="Cu-oxidase_fam"/>
</dbReference>
<dbReference type="AlphaFoldDB" id="D5BZ38"/>
<keyword evidence="2" id="KW-0560">Oxidoreductase</keyword>
<dbReference type="SUPFAM" id="SSF49503">
    <property type="entry name" value="Cupredoxins"/>
    <property type="match status" value="2"/>
</dbReference>
<keyword evidence="3" id="KW-0186">Copper</keyword>
<keyword evidence="7" id="KW-1185">Reference proteome</keyword>
<dbReference type="HOGENOM" id="CLU_064932_1_0_6"/>
<dbReference type="InterPro" id="IPR011706">
    <property type="entry name" value="Cu-oxidase_C"/>
</dbReference>
<feature type="domain" description="Plastocyanin-like" evidence="4">
    <location>
        <begin position="203"/>
        <end position="298"/>
    </location>
</feature>
<dbReference type="CDD" id="cd13859">
    <property type="entry name" value="CuRO_D1_2dMcoN_like"/>
    <property type="match status" value="1"/>
</dbReference>
<dbReference type="Gene3D" id="2.60.40.420">
    <property type="entry name" value="Cupredoxins - blue copper proteins"/>
    <property type="match status" value="2"/>
</dbReference>
<sequence>MSFLEVWQKNARQPRRQFRDTVALILLGAFLPVHQLWAEEREFEITIDEVSMKVAPSLDYQVFAFNGQVPGPLIHVKEGDDVIVHVMNNTSLKHTIHWHGIYQINNWRNDGVPEVTQNAIEAGETFTYRWKAEKTGTLWYHCHVNVNEHVGIRGMWGPIVVDPKEPAELEKQVTKEMIMMLSAWENKHADKFGEGGGPLDRPNFFSINGRSYPLTQPLRVKKGDVVRVRFIGAGSELHSMHIHGHDLLVTHKDGTPLPYPYYVDTLLLGPGERYDAIIEMDNPGRFIFHDHIDHHTTNNGKFPGGPMTIIEYEGIPADDWYVWQDKQYDPNFFYGESMQKPYGMHNHEGFRGKSLLRERRHRRR</sequence>
<dbReference type="KEGG" id="nhl:Nhal_1079"/>
<evidence type="ECO:0000256" key="1">
    <source>
        <dbReference type="ARBA" id="ARBA00022723"/>
    </source>
</evidence>
<evidence type="ECO:0000256" key="3">
    <source>
        <dbReference type="ARBA" id="ARBA00023008"/>
    </source>
</evidence>
<gene>
    <name evidence="6" type="ordered locus">Nhal_1079</name>
</gene>
<accession>D5BZ38</accession>
<dbReference type="CDD" id="cd04202">
    <property type="entry name" value="CuRO_D2_2dMcoN_like"/>
    <property type="match status" value="1"/>
</dbReference>
<dbReference type="GO" id="GO:0005507">
    <property type="term" value="F:copper ion binding"/>
    <property type="evidence" value="ECO:0007669"/>
    <property type="project" value="InterPro"/>
</dbReference>
<dbReference type="PANTHER" id="PTHR11709">
    <property type="entry name" value="MULTI-COPPER OXIDASE"/>
    <property type="match status" value="1"/>
</dbReference>
<reference evidence="7" key="1">
    <citation type="submission" date="2010-04" db="EMBL/GenBank/DDBJ databases">
        <title>Complete genome sequence of Nitrosococcus halophilus Nc4, a salt-adapted, aerobic obligate ammonia-oxidizing sulfur purple bacterium.</title>
        <authorList>
            <consortium name="US DOE Joint Genome Institute"/>
            <person name="Campbell M.A."/>
            <person name="Malfatti S.A."/>
            <person name="Chain P.S.G."/>
            <person name="Heidelberg J.F."/>
            <person name="Ward B.B."/>
            <person name="Klotz M.G."/>
        </authorList>
    </citation>
    <scope>NUCLEOTIDE SEQUENCE [LARGE SCALE GENOMIC DNA]</scope>
    <source>
        <strain evidence="7">Nc4</strain>
    </source>
</reference>
<evidence type="ECO:0000259" key="5">
    <source>
        <dbReference type="Pfam" id="PF07732"/>
    </source>
</evidence>
<dbReference type="InterPro" id="IPR008972">
    <property type="entry name" value="Cupredoxin"/>
</dbReference>
<dbReference type="Pfam" id="PF07731">
    <property type="entry name" value="Cu-oxidase_2"/>
    <property type="match status" value="1"/>
</dbReference>
<keyword evidence="1" id="KW-0479">Metal-binding</keyword>
<organism evidence="6 7">
    <name type="scientific">Nitrosococcus halophilus (strain Nc4)</name>
    <dbReference type="NCBI Taxonomy" id="472759"/>
    <lineage>
        <taxon>Bacteria</taxon>
        <taxon>Pseudomonadati</taxon>
        <taxon>Pseudomonadota</taxon>
        <taxon>Gammaproteobacteria</taxon>
        <taxon>Chromatiales</taxon>
        <taxon>Chromatiaceae</taxon>
        <taxon>Nitrosococcus</taxon>
    </lineage>
</organism>
<dbReference type="Proteomes" id="UP000001844">
    <property type="component" value="Chromosome"/>
</dbReference>